<dbReference type="AlphaFoldDB" id="A0A8J3UHQ3"/>
<name>A0A8J3UHQ3_9ACTN</name>
<sequence length="105" mass="11770">MSGGDEYEPLLDPPGRPQEVDAVVTDAVAGVGELHRNGFRAKDREVRAIHNLTVAMDFYRQQELDRSESSRVTDWLMPSHAFKMRVELTATLTATSAARDTRWAP</sequence>
<evidence type="ECO:0000313" key="1">
    <source>
        <dbReference type="EMBL" id="GII39030.1"/>
    </source>
</evidence>
<protein>
    <submittedName>
        <fullName evidence="1">Uncharacterized protein</fullName>
    </submittedName>
</protein>
<evidence type="ECO:0000313" key="2">
    <source>
        <dbReference type="Proteomes" id="UP000622547"/>
    </source>
</evidence>
<dbReference type="Proteomes" id="UP000622547">
    <property type="component" value="Unassembled WGS sequence"/>
</dbReference>
<organism evidence="1 2">
    <name type="scientific">Planotetraspora phitsanulokensis</name>
    <dbReference type="NCBI Taxonomy" id="575192"/>
    <lineage>
        <taxon>Bacteria</taxon>
        <taxon>Bacillati</taxon>
        <taxon>Actinomycetota</taxon>
        <taxon>Actinomycetes</taxon>
        <taxon>Streptosporangiales</taxon>
        <taxon>Streptosporangiaceae</taxon>
        <taxon>Planotetraspora</taxon>
    </lineage>
</organism>
<dbReference type="EMBL" id="BOOP01000019">
    <property type="protein sequence ID" value="GII39030.1"/>
    <property type="molecule type" value="Genomic_DNA"/>
</dbReference>
<accession>A0A8J3UHQ3</accession>
<comment type="caution">
    <text evidence="1">The sequence shown here is derived from an EMBL/GenBank/DDBJ whole genome shotgun (WGS) entry which is preliminary data.</text>
</comment>
<keyword evidence="2" id="KW-1185">Reference proteome</keyword>
<reference evidence="1 2" key="1">
    <citation type="submission" date="2021-01" db="EMBL/GenBank/DDBJ databases">
        <title>Whole genome shotgun sequence of Planotetraspora phitsanulokensis NBRC 104273.</title>
        <authorList>
            <person name="Komaki H."/>
            <person name="Tamura T."/>
        </authorList>
    </citation>
    <scope>NUCLEOTIDE SEQUENCE [LARGE SCALE GENOMIC DNA]</scope>
    <source>
        <strain evidence="1 2">NBRC 104273</strain>
    </source>
</reference>
<proteinExistence type="predicted"/>
<gene>
    <name evidence="1" type="ORF">Pph01_40330</name>
</gene>